<dbReference type="RefSeq" id="WP_070981725.1">
    <property type="nucleotide sequence ID" value="NZ_CP043420.1"/>
</dbReference>
<dbReference type="OrthoDB" id="9806785at2"/>
<dbReference type="Pfam" id="PF01758">
    <property type="entry name" value="SBF"/>
    <property type="match status" value="1"/>
</dbReference>
<evidence type="ECO:0000313" key="6">
    <source>
        <dbReference type="Proteomes" id="UP000322553"/>
    </source>
</evidence>
<protein>
    <submittedName>
        <fullName evidence="5">Bile acid:sodium symporter family protein</fullName>
    </submittedName>
</protein>
<accession>A0A1S1NTU7</accession>
<dbReference type="GO" id="GO:0016020">
    <property type="term" value="C:membrane"/>
    <property type="evidence" value="ECO:0007669"/>
    <property type="project" value="UniProtKB-SubCell"/>
</dbReference>
<dbReference type="Proteomes" id="UP000322553">
    <property type="component" value="Chromosome"/>
</dbReference>
<reference evidence="5 6" key="1">
    <citation type="submission" date="2019-08" db="EMBL/GenBank/DDBJ databases">
        <title>Complete genome sequence of Kushneria sp. YCWA18, a halophilic phosphate-solubilizing bacterium isolated from Daqiao saltern in China.</title>
        <authorList>
            <person name="Du G.-X."/>
            <person name="Qu L.-Y."/>
        </authorList>
    </citation>
    <scope>NUCLEOTIDE SEQUENCE [LARGE SCALE GENOMIC DNA]</scope>
    <source>
        <strain evidence="5 6">YCWA18</strain>
    </source>
</reference>
<dbReference type="STRING" id="657387.BH688_16420"/>
<dbReference type="InterPro" id="IPR038770">
    <property type="entry name" value="Na+/solute_symporter_sf"/>
</dbReference>
<dbReference type="InterPro" id="IPR002657">
    <property type="entry name" value="BilAc:Na_symport/Acr3"/>
</dbReference>
<evidence type="ECO:0000313" key="5">
    <source>
        <dbReference type="EMBL" id="QEL10268.1"/>
    </source>
</evidence>
<keyword evidence="4" id="KW-0472">Membrane</keyword>
<evidence type="ECO:0000256" key="4">
    <source>
        <dbReference type="ARBA" id="ARBA00023136"/>
    </source>
</evidence>
<dbReference type="EMBL" id="CP043420">
    <property type="protein sequence ID" value="QEL10268.1"/>
    <property type="molecule type" value="Genomic_DNA"/>
</dbReference>
<keyword evidence="3" id="KW-1133">Transmembrane helix</keyword>
<dbReference type="PANTHER" id="PTHR10361:SF28">
    <property type="entry name" value="P3 PROTEIN-RELATED"/>
    <property type="match status" value="1"/>
</dbReference>
<evidence type="ECO:0000256" key="1">
    <source>
        <dbReference type="ARBA" id="ARBA00004141"/>
    </source>
</evidence>
<name>A0A1S1NTU7_9GAMM</name>
<dbReference type="KEGG" id="kuy:FY550_03345"/>
<dbReference type="AlphaFoldDB" id="A0A1S1NTU7"/>
<comment type="subcellular location">
    <subcellularLocation>
        <location evidence="1">Membrane</location>
        <topology evidence="1">Multi-pass membrane protein</topology>
    </subcellularLocation>
</comment>
<dbReference type="InterPro" id="IPR004710">
    <property type="entry name" value="Bilac:Na_transpt"/>
</dbReference>
<keyword evidence="2" id="KW-0812">Transmembrane</keyword>
<evidence type="ECO:0000256" key="2">
    <source>
        <dbReference type="ARBA" id="ARBA00022692"/>
    </source>
</evidence>
<keyword evidence="6" id="KW-1185">Reference proteome</keyword>
<evidence type="ECO:0000256" key="3">
    <source>
        <dbReference type="ARBA" id="ARBA00022989"/>
    </source>
</evidence>
<organism evidence="5 6">
    <name type="scientific">Kushneria phosphatilytica</name>
    <dbReference type="NCBI Taxonomy" id="657387"/>
    <lineage>
        <taxon>Bacteria</taxon>
        <taxon>Pseudomonadati</taxon>
        <taxon>Pseudomonadota</taxon>
        <taxon>Gammaproteobacteria</taxon>
        <taxon>Oceanospirillales</taxon>
        <taxon>Halomonadaceae</taxon>
        <taxon>Kushneria</taxon>
    </lineage>
</organism>
<sequence length="315" mass="33047">MFTTLNRLFPLWAIGAAVIAALMPALFNSAAGAIQPLLALIMFTMGLTLSRADFVGVLRSPRAIVIGVVLQYALMPAAAFLISMLLGLSPALTIGMVLVGATSGGTASNVMTWLAGGNVALSVSMTLVSTLLSIFMTPLLVWLWMGASIDVPVAGLLWSIAKLVILPIVAGCVVHHWLSESIRRVEPALATVAMAAIVIIIAIVVSLNADRLSSLGPLVALAVMLHNVSGLALGYGLARLLRLDRRDSRTVAIEVGMQNSGLAASLATQFFSPTAALPGALFSVWHNISGSLLAGYWKRRALSASSSREYEEVTS</sequence>
<dbReference type="Gene3D" id="1.20.1530.20">
    <property type="match status" value="1"/>
</dbReference>
<gene>
    <name evidence="5" type="ORF">FY550_03345</name>
</gene>
<proteinExistence type="predicted"/>
<dbReference type="PANTHER" id="PTHR10361">
    <property type="entry name" value="SODIUM-BILE ACID COTRANSPORTER"/>
    <property type="match status" value="1"/>
</dbReference>